<organism evidence="2">
    <name type="scientific">Ooceraea biroi</name>
    <name type="common">Clonal raider ant</name>
    <name type="synonym">Cerapachys biroi</name>
    <dbReference type="NCBI Taxonomy" id="2015173"/>
    <lineage>
        <taxon>Eukaryota</taxon>
        <taxon>Metazoa</taxon>
        <taxon>Ecdysozoa</taxon>
        <taxon>Arthropoda</taxon>
        <taxon>Hexapoda</taxon>
        <taxon>Insecta</taxon>
        <taxon>Pterygota</taxon>
        <taxon>Neoptera</taxon>
        <taxon>Endopterygota</taxon>
        <taxon>Hymenoptera</taxon>
        <taxon>Apocrita</taxon>
        <taxon>Aculeata</taxon>
        <taxon>Formicoidea</taxon>
        <taxon>Formicidae</taxon>
        <taxon>Dorylinae</taxon>
        <taxon>Ooceraea</taxon>
    </lineage>
</organism>
<feature type="compositionally biased region" description="Basic and acidic residues" evidence="1">
    <location>
        <begin position="78"/>
        <end position="87"/>
    </location>
</feature>
<evidence type="ECO:0000256" key="1">
    <source>
        <dbReference type="SAM" id="MobiDB-lite"/>
    </source>
</evidence>
<feature type="compositionally biased region" description="Polar residues" evidence="1">
    <location>
        <begin position="7"/>
        <end position="20"/>
    </location>
</feature>
<feature type="region of interest" description="Disordered" evidence="1">
    <location>
        <begin position="1"/>
        <end position="26"/>
    </location>
</feature>
<sequence>MELVKKQMSNPITKQEQSPNGYKDGQRLSDVYDQIVNTRRPCLTQRVCIAKPSPIHPHHILPHAAEAHFWQYCYEKEGGRRGGIKTESRKRKRKYKNNKKE</sequence>
<gene>
    <name evidence="2" type="ORF">DMN91_003050</name>
</gene>
<feature type="region of interest" description="Disordered" evidence="1">
    <location>
        <begin position="78"/>
        <end position="101"/>
    </location>
</feature>
<dbReference type="Proteomes" id="UP000279307">
    <property type="component" value="Chromosome 3"/>
</dbReference>
<proteinExistence type="predicted"/>
<accession>A0A3L8DYD1</accession>
<protein>
    <submittedName>
        <fullName evidence="2">Uncharacterized protein</fullName>
    </submittedName>
</protein>
<dbReference type="EMBL" id="QOIP01000003">
    <property type="protein sequence ID" value="RLU24959.1"/>
    <property type="molecule type" value="Genomic_DNA"/>
</dbReference>
<feature type="compositionally biased region" description="Basic residues" evidence="1">
    <location>
        <begin position="88"/>
        <end position="101"/>
    </location>
</feature>
<comment type="caution">
    <text evidence="2">The sequence shown here is derived from an EMBL/GenBank/DDBJ whole genome shotgun (WGS) entry which is preliminary data.</text>
</comment>
<evidence type="ECO:0000313" key="2">
    <source>
        <dbReference type="EMBL" id="RLU24959.1"/>
    </source>
</evidence>
<reference evidence="2" key="1">
    <citation type="journal article" date="2018" name="Genome Res.">
        <title>The genomic architecture and molecular evolution of ant odorant receptors.</title>
        <authorList>
            <person name="McKenzie S.K."/>
            <person name="Kronauer D.J.C."/>
        </authorList>
    </citation>
    <scope>NUCLEOTIDE SEQUENCE [LARGE SCALE GENOMIC DNA]</scope>
    <source>
        <strain evidence="2">Clonal line C1</strain>
    </source>
</reference>
<name>A0A3L8DYD1_OOCBI</name>
<dbReference type="AlphaFoldDB" id="A0A3L8DYD1"/>
<reference evidence="2" key="2">
    <citation type="submission" date="2018-07" db="EMBL/GenBank/DDBJ databases">
        <authorList>
            <person name="Mckenzie S.K."/>
            <person name="Kronauer D.J.C."/>
        </authorList>
    </citation>
    <scope>NUCLEOTIDE SEQUENCE</scope>
    <source>
        <strain evidence="2">Clonal line C1</strain>
    </source>
</reference>